<proteinExistence type="predicted"/>
<evidence type="ECO:0000313" key="1">
    <source>
        <dbReference type="EMBL" id="VUS54637.1"/>
    </source>
</evidence>
<reference evidence="1 2" key="1">
    <citation type="submission" date="2019-07" db="EMBL/GenBank/DDBJ databases">
        <authorList>
            <person name="Brisse S."/>
            <person name="Rodrigues C."/>
            <person name="Thorpe H."/>
        </authorList>
    </citation>
    <scope>NUCLEOTIDE SEQUENCE [LARGE SCALE GENOMIC DNA]</scope>
    <source>
        <strain evidence="1">SB6422</strain>
    </source>
</reference>
<dbReference type="AlphaFoldDB" id="A0A564JED7"/>
<protein>
    <submittedName>
        <fullName evidence="1">Uncharacterized protein</fullName>
    </submittedName>
</protein>
<gene>
    <name evidence="1" type="ORF">SB6422_05419</name>
</gene>
<name>A0A564JED7_9ENTR</name>
<organism evidence="1 2">
    <name type="scientific">Klebsiella huaxiensis</name>
    <dbReference type="NCBI Taxonomy" id="2153354"/>
    <lineage>
        <taxon>Bacteria</taxon>
        <taxon>Pseudomonadati</taxon>
        <taxon>Pseudomonadota</taxon>
        <taxon>Gammaproteobacteria</taxon>
        <taxon>Enterobacterales</taxon>
        <taxon>Enterobacteriaceae</taxon>
        <taxon>Klebsiella/Raoultella group</taxon>
        <taxon>Klebsiella</taxon>
    </lineage>
</organism>
<sequence length="58" mass="6566">MSKLKLLKVTVRKSGNPVYFGRTRVARNAQKEVRLTCGRTLPTGCIDSKQRYLKLTAL</sequence>
<dbReference type="Proteomes" id="UP000317374">
    <property type="component" value="Unassembled WGS sequence"/>
</dbReference>
<accession>A0A564JED7</accession>
<evidence type="ECO:0000313" key="2">
    <source>
        <dbReference type="Proteomes" id="UP000317374"/>
    </source>
</evidence>
<dbReference type="EMBL" id="CABGGW010000013">
    <property type="protein sequence ID" value="VUS54637.1"/>
    <property type="molecule type" value="Genomic_DNA"/>
</dbReference>